<gene>
    <name evidence="1" type="ORF">HPB49_007198</name>
</gene>
<sequence length="780" mass="87210">MVNGLDNGVRNFRRPTEEKYACRPLLGMLSSASLFATLFSLTLVVAVASDTARSQEANGANEAKLWALLVCGSDGYNNYRHQADICHAYQVLHNHGIPDEHIVVMMKDDIANNSLNPTPGVIINYPNGPDVYRGVPKDYTGDLVTPSNFLDVLQGKKVKGGSGKVIASGPNDHIFINFVDHGAPGLLMFPDKVLHARQLVSAIIEMHEQKKFDKMVLYVEACKSGSIFDGLLPANVSIYATTAANPFENSQACYLDMGRHTYLGDCYSLLWMGDSERADLRKRTVVDQFEFVRNVTSTSHIMQYGDFSVARLLLSQFQGNKRHKPVVHAAALSDPVYSYDVPVVILEKKLAKASDNATKDSLKRELERTSGDNEPKIWALLVAGSNGYYNYRHQADICHAYQVLHNHGIPDERIVVMMEDDIAHNNKNPTPGIIINHPKGEDVYKGVPKDYTGDLVTPDNFLDILQGKRVKGGSGKVIASGHHDHIFINFADHGAPGFLAFPRGLLYATKFNKVIKKMHRDNKFSKMVIYIEACESGSMFEGQLPDNVNVYATTAASTNESSYACYFDINRHTYLGDCYSVNWMEDADKADLHRETVIEQYELVKSRTTMSHVQQYGDQSVGKLTLSNFLGYKKLKSVTHAMVPQNPVPSRDVPVLILRQQMEMARDSTTKNYLARKLQQLIRDRNFVMEKVIAITSFVSPGNSENAALLLRDRRQLRNTSCYEQVVHHFNEYCFSFSLNTYALTYAHVLVNMCESGYDAASISQAMDWTCTHPQVVGIV</sequence>
<evidence type="ECO:0000313" key="2">
    <source>
        <dbReference type="Proteomes" id="UP000821865"/>
    </source>
</evidence>
<proteinExistence type="predicted"/>
<keyword evidence="2" id="KW-1185">Reference proteome</keyword>
<protein>
    <submittedName>
        <fullName evidence="1">Uncharacterized protein</fullName>
    </submittedName>
</protein>
<dbReference type="EMBL" id="CM023471">
    <property type="protein sequence ID" value="KAH7965395.1"/>
    <property type="molecule type" value="Genomic_DNA"/>
</dbReference>
<reference evidence="1" key="1">
    <citation type="submission" date="2020-05" db="EMBL/GenBank/DDBJ databases">
        <title>Large-scale comparative analyses of tick genomes elucidate their genetic diversity and vector capacities.</title>
        <authorList>
            <person name="Jia N."/>
            <person name="Wang J."/>
            <person name="Shi W."/>
            <person name="Du L."/>
            <person name="Sun Y."/>
            <person name="Zhan W."/>
            <person name="Jiang J."/>
            <person name="Wang Q."/>
            <person name="Zhang B."/>
            <person name="Ji P."/>
            <person name="Sakyi L.B."/>
            <person name="Cui X."/>
            <person name="Yuan T."/>
            <person name="Jiang B."/>
            <person name="Yang W."/>
            <person name="Lam T.T.-Y."/>
            <person name="Chang Q."/>
            <person name="Ding S."/>
            <person name="Wang X."/>
            <person name="Zhu J."/>
            <person name="Ruan X."/>
            <person name="Zhao L."/>
            <person name="Wei J."/>
            <person name="Que T."/>
            <person name="Du C."/>
            <person name="Cheng J."/>
            <person name="Dai P."/>
            <person name="Han X."/>
            <person name="Huang E."/>
            <person name="Gao Y."/>
            <person name="Liu J."/>
            <person name="Shao H."/>
            <person name="Ye R."/>
            <person name="Li L."/>
            <person name="Wei W."/>
            <person name="Wang X."/>
            <person name="Wang C."/>
            <person name="Yang T."/>
            <person name="Huo Q."/>
            <person name="Li W."/>
            <person name="Guo W."/>
            <person name="Chen H."/>
            <person name="Zhou L."/>
            <person name="Ni X."/>
            <person name="Tian J."/>
            <person name="Zhou Y."/>
            <person name="Sheng Y."/>
            <person name="Liu T."/>
            <person name="Pan Y."/>
            <person name="Xia L."/>
            <person name="Li J."/>
            <person name="Zhao F."/>
            <person name="Cao W."/>
        </authorList>
    </citation>
    <scope>NUCLEOTIDE SEQUENCE</scope>
    <source>
        <strain evidence="1">Dsil-2018</strain>
    </source>
</reference>
<evidence type="ECO:0000313" key="1">
    <source>
        <dbReference type="EMBL" id="KAH7965395.1"/>
    </source>
</evidence>
<organism evidence="1 2">
    <name type="scientific">Dermacentor silvarum</name>
    <name type="common">Tick</name>
    <dbReference type="NCBI Taxonomy" id="543639"/>
    <lineage>
        <taxon>Eukaryota</taxon>
        <taxon>Metazoa</taxon>
        <taxon>Ecdysozoa</taxon>
        <taxon>Arthropoda</taxon>
        <taxon>Chelicerata</taxon>
        <taxon>Arachnida</taxon>
        <taxon>Acari</taxon>
        <taxon>Parasitiformes</taxon>
        <taxon>Ixodida</taxon>
        <taxon>Ixodoidea</taxon>
        <taxon>Ixodidae</taxon>
        <taxon>Rhipicephalinae</taxon>
        <taxon>Dermacentor</taxon>
    </lineage>
</organism>
<comment type="caution">
    <text evidence="1">The sequence shown here is derived from an EMBL/GenBank/DDBJ whole genome shotgun (WGS) entry which is preliminary data.</text>
</comment>
<accession>A0ACB8DBH4</accession>
<dbReference type="Proteomes" id="UP000821865">
    <property type="component" value="Chromosome 2"/>
</dbReference>
<name>A0ACB8DBH4_DERSI</name>